<keyword evidence="2" id="KW-1003">Cell membrane</keyword>
<evidence type="ECO:0000313" key="8">
    <source>
        <dbReference type="EMBL" id="GAA0216633.1"/>
    </source>
</evidence>
<evidence type="ECO:0000259" key="7">
    <source>
        <dbReference type="Pfam" id="PF03176"/>
    </source>
</evidence>
<comment type="subcellular location">
    <subcellularLocation>
        <location evidence="1">Cell membrane</location>
        <topology evidence="1">Multi-pass membrane protein</topology>
    </subcellularLocation>
</comment>
<evidence type="ECO:0000256" key="2">
    <source>
        <dbReference type="ARBA" id="ARBA00022475"/>
    </source>
</evidence>
<proteinExistence type="predicted"/>
<dbReference type="RefSeq" id="WP_343749519.1">
    <property type="nucleotide sequence ID" value="NZ_BAAADG010000002.1"/>
</dbReference>
<feature type="transmembrane region" description="Helical" evidence="6">
    <location>
        <begin position="681"/>
        <end position="700"/>
    </location>
</feature>
<comment type="caution">
    <text evidence="8">The sequence shown here is derived from an EMBL/GenBank/DDBJ whole genome shotgun (WGS) entry which is preliminary data.</text>
</comment>
<dbReference type="EMBL" id="BAAADG010000002">
    <property type="protein sequence ID" value="GAA0216633.1"/>
    <property type="molecule type" value="Genomic_DNA"/>
</dbReference>
<reference evidence="8 9" key="1">
    <citation type="journal article" date="2019" name="Int. J. Syst. Evol. Microbiol.">
        <title>The Global Catalogue of Microorganisms (GCM) 10K type strain sequencing project: providing services to taxonomists for standard genome sequencing and annotation.</title>
        <authorList>
            <consortium name="The Broad Institute Genomics Platform"/>
            <consortium name="The Broad Institute Genome Sequencing Center for Infectious Disease"/>
            <person name="Wu L."/>
            <person name="Ma J."/>
        </authorList>
    </citation>
    <scope>NUCLEOTIDE SEQUENCE [LARGE SCALE GENOMIC DNA]</scope>
    <source>
        <strain evidence="8 9">JCM 6886</strain>
    </source>
</reference>
<evidence type="ECO:0000256" key="5">
    <source>
        <dbReference type="ARBA" id="ARBA00023136"/>
    </source>
</evidence>
<dbReference type="Pfam" id="PF03176">
    <property type="entry name" value="MMPL"/>
    <property type="match status" value="1"/>
</dbReference>
<organism evidence="8 9">
    <name type="scientific">Methylophaga marina</name>
    <dbReference type="NCBI Taxonomy" id="45495"/>
    <lineage>
        <taxon>Bacteria</taxon>
        <taxon>Pseudomonadati</taxon>
        <taxon>Pseudomonadota</taxon>
        <taxon>Gammaproteobacteria</taxon>
        <taxon>Thiotrichales</taxon>
        <taxon>Piscirickettsiaceae</taxon>
        <taxon>Methylophaga</taxon>
    </lineage>
</organism>
<feature type="transmembrane region" description="Helical" evidence="6">
    <location>
        <begin position="735"/>
        <end position="756"/>
    </location>
</feature>
<evidence type="ECO:0000256" key="4">
    <source>
        <dbReference type="ARBA" id="ARBA00022989"/>
    </source>
</evidence>
<dbReference type="PANTHER" id="PTHR33406">
    <property type="entry name" value="MEMBRANE PROTEIN MJ1562-RELATED"/>
    <property type="match status" value="1"/>
</dbReference>
<keyword evidence="4 6" id="KW-1133">Transmembrane helix</keyword>
<feature type="transmembrane region" description="Helical" evidence="6">
    <location>
        <begin position="630"/>
        <end position="649"/>
    </location>
</feature>
<dbReference type="PANTHER" id="PTHR33406:SF13">
    <property type="entry name" value="MEMBRANE PROTEIN YDFJ"/>
    <property type="match status" value="1"/>
</dbReference>
<evidence type="ECO:0000256" key="3">
    <source>
        <dbReference type="ARBA" id="ARBA00022692"/>
    </source>
</evidence>
<keyword evidence="5 6" id="KW-0472">Membrane</keyword>
<dbReference type="SUPFAM" id="SSF82866">
    <property type="entry name" value="Multidrug efflux transporter AcrB transmembrane domain"/>
    <property type="match status" value="2"/>
</dbReference>
<accession>A0ABN0TA98</accession>
<protein>
    <submittedName>
        <fullName evidence="8">MMPL family transporter</fullName>
    </submittedName>
</protein>
<dbReference type="InterPro" id="IPR050545">
    <property type="entry name" value="Mycobact_MmpL"/>
</dbReference>
<feature type="transmembrane region" description="Helical" evidence="6">
    <location>
        <begin position="329"/>
        <end position="350"/>
    </location>
</feature>
<keyword evidence="9" id="KW-1185">Reference proteome</keyword>
<feature type="domain" description="Membrane transport protein MMPL" evidence="7">
    <location>
        <begin position="188"/>
        <end position="323"/>
    </location>
</feature>
<evidence type="ECO:0000256" key="1">
    <source>
        <dbReference type="ARBA" id="ARBA00004651"/>
    </source>
</evidence>
<feature type="transmembrane region" description="Helical" evidence="6">
    <location>
        <begin position="299"/>
        <end position="317"/>
    </location>
</feature>
<name>A0ABN0TA98_9GAMM</name>
<feature type="transmembrane region" description="Helical" evidence="6">
    <location>
        <begin position="247"/>
        <end position="266"/>
    </location>
</feature>
<dbReference type="Gene3D" id="1.20.1640.10">
    <property type="entry name" value="Multidrug efflux transporter AcrB transmembrane domain"/>
    <property type="match status" value="1"/>
</dbReference>
<sequence>MNNFFKLLAWVWLLVVLLLIGITAVNRPVLDTSMMSLLPQSEQQPLVKAASEQMGRQFSQRLLILVTASDKEIRQASSTALADSLRALPQVSSVLSQFEASTLTQYQQTLYPYRYGLLTDELVTLIDTDKSDIVKQRALSRILNPVSLGGHSLVDDPFGLMSSWLEQLESPINVTSEDDYLKLRGKNDTYLVIVNLADDAFSMATQKAVLGVYQQQKDKLEDKGVSLQLSGLLVHADAGAKQAQKEMSTIGIGSLLGIVLLMWWVFKRFYSVTLLLLPVFIGLIVASSVAFLMFERVHIVTFAFGAGLIGVAIDYALHFLCERQQRRDVISHILPGLALGLLSSVLAYAAQAITPFPGLRQMALFSIVGLISAWLTVVLWLPLMTRRLPITTPRLSDRIYRWQQQLPSVGQSLSVRILLIFLTIAAAISVFYGETEDDIRLLQTSPPELLAQEQYVQHALGLNSSTQFLLNPCEQIELCLQQEEQLKPVLERLQQQGQISHYRMLSESVPSKKTQTNNSQRVARLYQQELSSLYKLLNASEQMSGQAWHKLDNDKLNRLTPDRKDEQGGLLSSPIIESEQAGLATVISLASSNSLSAQALVQLQATVPKLILVDQVDAISNLMQDYRQQIMLWMCLAYIGVFAILFWRYKNATWRIILPPMLASFFTLAILMAVLPGVNLFHFMALILVLGIGIDMGIFLTETSGATQTWLAVTLSVLTSLMAFGLLALSQTPVLMHFGLTVLLGLSWVWILATFFRRITQGESVEGNTKSV</sequence>
<feature type="transmembrane region" description="Helical" evidence="6">
    <location>
        <begin position="413"/>
        <end position="433"/>
    </location>
</feature>
<evidence type="ECO:0000256" key="6">
    <source>
        <dbReference type="SAM" id="Phobius"/>
    </source>
</evidence>
<gene>
    <name evidence="8" type="ORF">GCM10008964_05270</name>
</gene>
<feature type="transmembrane region" description="Helical" evidence="6">
    <location>
        <begin position="656"/>
        <end position="675"/>
    </location>
</feature>
<dbReference type="InterPro" id="IPR004869">
    <property type="entry name" value="MMPL_dom"/>
</dbReference>
<feature type="transmembrane region" description="Helical" evidence="6">
    <location>
        <begin position="362"/>
        <end position="384"/>
    </location>
</feature>
<evidence type="ECO:0000313" key="9">
    <source>
        <dbReference type="Proteomes" id="UP001501476"/>
    </source>
</evidence>
<feature type="transmembrane region" description="Helical" evidence="6">
    <location>
        <begin position="709"/>
        <end position="729"/>
    </location>
</feature>
<keyword evidence="3 6" id="KW-0812">Transmembrane</keyword>
<feature type="transmembrane region" description="Helical" evidence="6">
    <location>
        <begin position="273"/>
        <end position="293"/>
    </location>
</feature>
<dbReference type="Proteomes" id="UP001501476">
    <property type="component" value="Unassembled WGS sequence"/>
</dbReference>